<feature type="chain" id="PRO_5013084607" evidence="3">
    <location>
        <begin position="21"/>
        <end position="150"/>
    </location>
</feature>
<dbReference type="Pfam" id="PF00086">
    <property type="entry name" value="Thyroglobulin_1"/>
    <property type="match status" value="1"/>
</dbReference>
<feature type="disulfide bond" evidence="2">
    <location>
        <begin position="129"/>
        <end position="149"/>
    </location>
</feature>
<name>A0A2D0PBR9_ERECI</name>
<protein>
    <submittedName>
        <fullName evidence="5">U18-Eretoxin-Ek1a_1</fullName>
    </submittedName>
</protein>
<reference evidence="5" key="2">
    <citation type="submission" date="2017-10" db="EMBL/GenBank/DDBJ databases">
        <title>Unravelling the molecular evolution of spider venoms.</title>
        <authorList>
            <person name="Pineda S."/>
        </authorList>
    </citation>
    <scope>NUCLEOTIDE SEQUENCE</scope>
</reference>
<evidence type="ECO:0000259" key="4">
    <source>
        <dbReference type="PROSITE" id="PS51162"/>
    </source>
</evidence>
<feature type="signal peptide" evidence="3">
    <location>
        <begin position="1"/>
        <end position="20"/>
    </location>
</feature>
<feature type="domain" description="Thyroglobulin type-1" evidence="4">
    <location>
        <begin position="26"/>
        <end position="87"/>
    </location>
</feature>
<dbReference type="EMBL" id="HAHE01000047">
    <property type="protein sequence ID" value="SNX33107.1"/>
    <property type="molecule type" value="Transcribed_RNA"/>
</dbReference>
<accession>A0A2D0PBR9</accession>
<comment type="caution">
    <text evidence="2">Lacks conserved residue(s) required for the propagation of feature annotation.</text>
</comment>
<evidence type="ECO:0000313" key="5">
    <source>
        <dbReference type="EMBL" id="SNX33107.1"/>
    </source>
</evidence>
<organism evidence="5">
    <name type="scientific">Eresus cinnaberinus</name>
    <name type="common">Ladybird spider</name>
    <name type="synonym">Eresus kollari</name>
    <dbReference type="NCBI Taxonomy" id="175337"/>
    <lineage>
        <taxon>Eukaryota</taxon>
        <taxon>Metazoa</taxon>
        <taxon>Ecdysozoa</taxon>
        <taxon>Arthropoda</taxon>
        <taxon>Chelicerata</taxon>
        <taxon>Arachnida</taxon>
        <taxon>Araneae</taxon>
        <taxon>Araneomorphae</taxon>
        <taxon>Entelegynae</taxon>
        <taxon>Eresoidea</taxon>
        <taxon>Eresidae</taxon>
        <taxon>Eresus</taxon>
    </lineage>
</organism>
<evidence type="ECO:0000256" key="3">
    <source>
        <dbReference type="SAM" id="SignalP"/>
    </source>
</evidence>
<evidence type="ECO:0000256" key="2">
    <source>
        <dbReference type="PROSITE-ProRule" id="PRU00500"/>
    </source>
</evidence>
<feature type="disulfide bond" evidence="2">
    <location>
        <begin position="120"/>
        <end position="127"/>
    </location>
</feature>
<keyword evidence="1 2" id="KW-1015">Disulfide bond</keyword>
<keyword evidence="3" id="KW-0732">Signal</keyword>
<evidence type="ECO:0000256" key="1">
    <source>
        <dbReference type="ARBA" id="ARBA00023157"/>
    </source>
</evidence>
<proteinExistence type="predicted"/>
<dbReference type="InterPro" id="IPR036857">
    <property type="entry name" value="Thyroglobulin_1_sf"/>
</dbReference>
<reference evidence="5" key="1">
    <citation type="submission" date="2017-05" db="EMBL/GenBank/DDBJ databases">
        <authorList>
            <person name="Song R."/>
            <person name="Chenine A.L."/>
            <person name="Ruprecht R.M."/>
        </authorList>
    </citation>
    <scope>NUCLEOTIDE SEQUENCE</scope>
</reference>
<dbReference type="AlphaFoldDB" id="A0A2D0PBR9"/>
<sequence length="150" mass="16648">MYGITLSVFALMFLISSAVAQDIRSETTCQTHKRNSQGSRALVKWDIRCDDQGYYLPLQCTQDSPKWCACYNKEGVITQPSKSTKSCECFLAKDNAQKNSASECETPKCASSGKFEAKQCCATTRKCHCVNTTTGERTTEPTTNQNLQCN</sequence>
<dbReference type="SUPFAM" id="SSF57610">
    <property type="entry name" value="Thyroglobulin type-1 domain"/>
    <property type="match status" value="2"/>
</dbReference>
<dbReference type="InterPro" id="IPR000716">
    <property type="entry name" value="Thyroglobulin_1"/>
</dbReference>
<dbReference type="PROSITE" id="PS51162">
    <property type="entry name" value="THYROGLOBULIN_1_2"/>
    <property type="match status" value="2"/>
</dbReference>
<feature type="domain" description="Thyroglobulin type-1" evidence="4">
    <location>
        <begin position="101"/>
        <end position="149"/>
    </location>
</feature>
<dbReference type="Gene3D" id="4.10.800.10">
    <property type="entry name" value="Thyroglobulin type-1"/>
    <property type="match status" value="2"/>
</dbReference>